<evidence type="ECO:0000313" key="9">
    <source>
        <dbReference type="Proteomes" id="UP001230915"/>
    </source>
</evidence>
<dbReference type="PANTHER" id="PTHR42920">
    <property type="entry name" value="OS03G0707200 PROTEIN-RELATED"/>
    <property type="match status" value="1"/>
</dbReference>
<keyword evidence="3 6" id="KW-0812">Transmembrane</keyword>
<evidence type="ECO:0000256" key="6">
    <source>
        <dbReference type="SAM" id="Phobius"/>
    </source>
</evidence>
<reference evidence="8 9" key="1">
    <citation type="submission" date="2023-08" db="EMBL/GenBank/DDBJ databases">
        <title>Mesonia sp. MT50, isolated from deep-sea sediment of the Mariana Trench.</title>
        <authorList>
            <person name="Fu H."/>
        </authorList>
    </citation>
    <scope>NUCLEOTIDE SEQUENCE [LARGE SCALE GENOMIC DNA]</scope>
    <source>
        <strain evidence="8 9">MT50</strain>
    </source>
</reference>
<dbReference type="SUPFAM" id="SSF103481">
    <property type="entry name" value="Multidrug resistance efflux transporter EmrE"/>
    <property type="match status" value="2"/>
</dbReference>
<comment type="caution">
    <text evidence="8">The sequence shown here is derived from an EMBL/GenBank/DDBJ whole genome shotgun (WGS) entry which is preliminary data.</text>
</comment>
<gene>
    <name evidence="8" type="ORF">RBU60_04975</name>
</gene>
<dbReference type="InterPro" id="IPR037185">
    <property type="entry name" value="EmrE-like"/>
</dbReference>
<feature type="transmembrane region" description="Helical" evidence="6">
    <location>
        <begin position="216"/>
        <end position="237"/>
    </location>
</feature>
<feature type="transmembrane region" description="Helical" evidence="6">
    <location>
        <begin position="249"/>
        <end position="268"/>
    </location>
</feature>
<evidence type="ECO:0000313" key="8">
    <source>
        <dbReference type="EMBL" id="MDQ7916919.1"/>
    </source>
</evidence>
<evidence type="ECO:0000256" key="1">
    <source>
        <dbReference type="ARBA" id="ARBA00004651"/>
    </source>
</evidence>
<organism evidence="8 9">
    <name type="scientific">Mesonia profundi</name>
    <dbReference type="NCBI Taxonomy" id="3070998"/>
    <lineage>
        <taxon>Bacteria</taxon>
        <taxon>Pseudomonadati</taxon>
        <taxon>Bacteroidota</taxon>
        <taxon>Flavobacteriia</taxon>
        <taxon>Flavobacteriales</taxon>
        <taxon>Flavobacteriaceae</taxon>
        <taxon>Mesonia</taxon>
    </lineage>
</organism>
<keyword evidence="9" id="KW-1185">Reference proteome</keyword>
<evidence type="ECO:0000256" key="2">
    <source>
        <dbReference type="ARBA" id="ARBA00022475"/>
    </source>
</evidence>
<evidence type="ECO:0000256" key="3">
    <source>
        <dbReference type="ARBA" id="ARBA00022692"/>
    </source>
</evidence>
<feature type="transmembrane region" description="Helical" evidence="6">
    <location>
        <begin position="68"/>
        <end position="89"/>
    </location>
</feature>
<sequence>MSKQLQGHLAIISANIIFGLSIPITKKLIDHWVTPSSYTFMRLAVGAIIFWSIGAFVKKEKVSKRDLLIIAVGGFFGFVATQLLFATALQYTTPVYFSLIMALTPILVLLMSLLFLKEIFTKNKILGVALSIGGAALIILTGGSSAMASNNKFGIMLSFLAALSYGIYMIVTKDVSVKYKPITIIKWSFLFSAMMLFPFEISALPKQTIFTAEATLNSYLLLIFCLVFITALGFLLMPMGLKYIKATTASIYMNFQPIVASVVAILLGQDVFSWEKPMAAVLVIAGVIFVSYNPDRKNKSKKSQNYIRKLQKKKDYLRQGRTTSAANS</sequence>
<feature type="domain" description="EamA" evidence="7">
    <location>
        <begin position="153"/>
        <end position="291"/>
    </location>
</feature>
<name>A0ABU0ZZW9_9FLAO</name>
<evidence type="ECO:0000259" key="7">
    <source>
        <dbReference type="Pfam" id="PF00892"/>
    </source>
</evidence>
<feature type="domain" description="EamA" evidence="7">
    <location>
        <begin position="7"/>
        <end position="139"/>
    </location>
</feature>
<evidence type="ECO:0000256" key="5">
    <source>
        <dbReference type="ARBA" id="ARBA00023136"/>
    </source>
</evidence>
<keyword evidence="4 6" id="KW-1133">Transmembrane helix</keyword>
<dbReference type="RefSeq" id="WP_308863590.1">
    <property type="nucleotide sequence ID" value="NZ_JAVHUL010000009.1"/>
</dbReference>
<keyword evidence="2" id="KW-1003">Cell membrane</keyword>
<proteinExistence type="predicted"/>
<dbReference type="Pfam" id="PF00892">
    <property type="entry name" value="EamA"/>
    <property type="match status" value="2"/>
</dbReference>
<evidence type="ECO:0000256" key="4">
    <source>
        <dbReference type="ARBA" id="ARBA00022989"/>
    </source>
</evidence>
<comment type="subcellular location">
    <subcellularLocation>
        <location evidence="1">Cell membrane</location>
        <topology evidence="1">Multi-pass membrane protein</topology>
    </subcellularLocation>
</comment>
<dbReference type="Gene3D" id="1.10.3730.20">
    <property type="match status" value="1"/>
</dbReference>
<feature type="transmembrane region" description="Helical" evidence="6">
    <location>
        <begin position="128"/>
        <end position="147"/>
    </location>
</feature>
<feature type="transmembrane region" description="Helical" evidence="6">
    <location>
        <begin position="95"/>
        <end position="116"/>
    </location>
</feature>
<dbReference type="InterPro" id="IPR000620">
    <property type="entry name" value="EamA_dom"/>
</dbReference>
<protein>
    <submittedName>
        <fullName evidence="8">DMT family transporter</fullName>
    </submittedName>
</protein>
<dbReference type="PANTHER" id="PTHR42920:SF11">
    <property type="entry name" value="INNER MEMBRANE PROTEIN YTFF"/>
    <property type="match status" value="1"/>
</dbReference>
<feature type="transmembrane region" description="Helical" evidence="6">
    <location>
        <begin position="183"/>
        <end position="204"/>
    </location>
</feature>
<dbReference type="InterPro" id="IPR051258">
    <property type="entry name" value="Diverse_Substrate_Transporter"/>
</dbReference>
<accession>A0ABU0ZZW9</accession>
<feature type="transmembrane region" description="Helical" evidence="6">
    <location>
        <begin position="7"/>
        <end position="25"/>
    </location>
</feature>
<dbReference type="Proteomes" id="UP001230915">
    <property type="component" value="Unassembled WGS sequence"/>
</dbReference>
<keyword evidence="5 6" id="KW-0472">Membrane</keyword>
<dbReference type="EMBL" id="JAVHUL010000009">
    <property type="protein sequence ID" value="MDQ7916919.1"/>
    <property type="molecule type" value="Genomic_DNA"/>
</dbReference>
<feature type="transmembrane region" description="Helical" evidence="6">
    <location>
        <begin position="153"/>
        <end position="171"/>
    </location>
</feature>
<feature type="transmembrane region" description="Helical" evidence="6">
    <location>
        <begin position="37"/>
        <end position="56"/>
    </location>
</feature>
<feature type="transmembrane region" description="Helical" evidence="6">
    <location>
        <begin position="274"/>
        <end position="292"/>
    </location>
</feature>